<dbReference type="AlphaFoldDB" id="A0AAN8NE32"/>
<gene>
    <name evidence="2" type="ORF">TWF506_007169</name>
</gene>
<feature type="signal peptide" evidence="1">
    <location>
        <begin position="1"/>
        <end position="17"/>
    </location>
</feature>
<reference evidence="2 3" key="1">
    <citation type="submission" date="2019-10" db="EMBL/GenBank/DDBJ databases">
        <authorList>
            <person name="Palmer J.M."/>
        </authorList>
    </citation>
    <scope>NUCLEOTIDE SEQUENCE [LARGE SCALE GENOMIC DNA]</scope>
    <source>
        <strain evidence="2 3">TWF506</strain>
    </source>
</reference>
<feature type="chain" id="PRO_5042963405" description="Ecp2 effector protein domain-containing protein" evidence="1">
    <location>
        <begin position="18"/>
        <end position="116"/>
    </location>
</feature>
<dbReference type="EMBL" id="JAVHJM010000004">
    <property type="protein sequence ID" value="KAK6514807.1"/>
    <property type="molecule type" value="Genomic_DNA"/>
</dbReference>
<organism evidence="2 3">
    <name type="scientific">Arthrobotrys conoides</name>
    <dbReference type="NCBI Taxonomy" id="74498"/>
    <lineage>
        <taxon>Eukaryota</taxon>
        <taxon>Fungi</taxon>
        <taxon>Dikarya</taxon>
        <taxon>Ascomycota</taxon>
        <taxon>Pezizomycotina</taxon>
        <taxon>Orbiliomycetes</taxon>
        <taxon>Orbiliales</taxon>
        <taxon>Orbiliaceae</taxon>
        <taxon>Arthrobotrys</taxon>
    </lineage>
</organism>
<evidence type="ECO:0000313" key="2">
    <source>
        <dbReference type="EMBL" id="KAK6514807.1"/>
    </source>
</evidence>
<keyword evidence="3" id="KW-1185">Reference proteome</keyword>
<dbReference type="Proteomes" id="UP001307849">
    <property type="component" value="Unassembled WGS sequence"/>
</dbReference>
<proteinExistence type="predicted"/>
<comment type="caution">
    <text evidence="2">The sequence shown here is derived from an EMBL/GenBank/DDBJ whole genome shotgun (WGS) entry which is preliminary data.</text>
</comment>
<sequence>MLPLLFVLLFFAIPAYPWTTIALDEYPTSNCTGEMLYTHWPSVTDCIDIDYFTNSVWINTGSGYFTGVPVAFTAGGCQAVMRIGRIPGLNSSGDCIDVNNLFTERWGGRIRSVLFQ</sequence>
<evidence type="ECO:0008006" key="4">
    <source>
        <dbReference type="Google" id="ProtNLM"/>
    </source>
</evidence>
<name>A0AAN8NE32_9PEZI</name>
<protein>
    <recommendedName>
        <fullName evidence="4">Ecp2 effector protein domain-containing protein</fullName>
    </recommendedName>
</protein>
<evidence type="ECO:0000313" key="3">
    <source>
        <dbReference type="Proteomes" id="UP001307849"/>
    </source>
</evidence>
<keyword evidence="1" id="KW-0732">Signal</keyword>
<evidence type="ECO:0000256" key="1">
    <source>
        <dbReference type="SAM" id="SignalP"/>
    </source>
</evidence>
<accession>A0AAN8NE32</accession>